<evidence type="ECO:0000256" key="4">
    <source>
        <dbReference type="ARBA" id="ARBA00012551"/>
    </source>
</evidence>
<dbReference type="InterPro" id="IPR000330">
    <property type="entry name" value="SNF2_N"/>
</dbReference>
<keyword evidence="5" id="KW-0158">Chromosome</keyword>
<feature type="region of interest" description="Disordered" evidence="16">
    <location>
        <begin position="813"/>
        <end position="845"/>
    </location>
</feature>
<keyword evidence="12" id="KW-0238">DNA-binding</keyword>
<dbReference type="GeneID" id="27685373"/>
<feature type="compositionally biased region" description="Polar residues" evidence="16">
    <location>
        <begin position="816"/>
        <end position="825"/>
    </location>
</feature>
<dbReference type="GO" id="GO:0006281">
    <property type="term" value="P:DNA repair"/>
    <property type="evidence" value="ECO:0007669"/>
    <property type="project" value="UniProtKB-KW"/>
</dbReference>
<feature type="region of interest" description="Disordered" evidence="16">
    <location>
        <begin position="248"/>
        <end position="269"/>
    </location>
</feature>
<dbReference type="SMART" id="SM00490">
    <property type="entry name" value="HELICc"/>
    <property type="match status" value="1"/>
</dbReference>
<feature type="compositionally biased region" description="Polar residues" evidence="16">
    <location>
        <begin position="47"/>
        <end position="70"/>
    </location>
</feature>
<dbReference type="GO" id="GO:0006325">
    <property type="term" value="P:chromatin organization"/>
    <property type="evidence" value="ECO:0007669"/>
    <property type="project" value="UniProtKB-KW"/>
</dbReference>
<keyword evidence="6" id="KW-0547">Nucleotide-binding</keyword>
<evidence type="ECO:0000313" key="20">
    <source>
        <dbReference type="EMBL" id="KND02642.1"/>
    </source>
</evidence>
<evidence type="ECO:0000256" key="9">
    <source>
        <dbReference type="ARBA" id="ARBA00022806"/>
    </source>
</evidence>
<dbReference type="FunFam" id="3.40.50.10810:FF:000014">
    <property type="entry name" value="SWI/SNF-related matrix-associated actin-dependent regulator of chromatin subfamily A containing DEAD/H box 1"/>
    <property type="match status" value="1"/>
</dbReference>
<dbReference type="eggNOG" id="KOG0389">
    <property type="taxonomic scope" value="Eukaryota"/>
</dbReference>
<evidence type="ECO:0000256" key="3">
    <source>
        <dbReference type="ARBA" id="ARBA00007025"/>
    </source>
</evidence>
<dbReference type="Gene3D" id="3.40.50.10810">
    <property type="entry name" value="Tandem AAA-ATPase domain"/>
    <property type="match status" value="1"/>
</dbReference>
<evidence type="ECO:0000256" key="6">
    <source>
        <dbReference type="ARBA" id="ARBA00022741"/>
    </source>
</evidence>
<comment type="catalytic activity">
    <reaction evidence="15">
        <text>ATP + H2O = ADP + phosphate + H(+)</text>
        <dbReference type="Rhea" id="RHEA:13065"/>
        <dbReference type="ChEBI" id="CHEBI:15377"/>
        <dbReference type="ChEBI" id="CHEBI:15378"/>
        <dbReference type="ChEBI" id="CHEBI:30616"/>
        <dbReference type="ChEBI" id="CHEBI:43474"/>
        <dbReference type="ChEBI" id="CHEBI:456216"/>
        <dbReference type="EC" id="3.6.4.12"/>
    </reaction>
    <physiologicalReaction direction="left-to-right" evidence="15">
        <dbReference type="Rhea" id="RHEA:13066"/>
    </physiologicalReaction>
</comment>
<dbReference type="GO" id="GO:0003677">
    <property type="term" value="F:DNA binding"/>
    <property type="evidence" value="ECO:0007669"/>
    <property type="project" value="UniProtKB-KW"/>
</dbReference>
<protein>
    <recommendedName>
        <fullName evidence="4">DNA helicase</fullName>
        <ecNumber evidence="4">3.6.4.12</ecNumber>
    </recommendedName>
</protein>
<dbReference type="InterPro" id="IPR027417">
    <property type="entry name" value="P-loop_NTPase"/>
</dbReference>
<dbReference type="OrthoDB" id="448448at2759"/>
<evidence type="ECO:0000256" key="1">
    <source>
        <dbReference type="ARBA" id="ARBA00004123"/>
    </source>
</evidence>
<dbReference type="CDD" id="cd14279">
    <property type="entry name" value="CUE"/>
    <property type="match status" value="1"/>
</dbReference>
<evidence type="ECO:0000256" key="5">
    <source>
        <dbReference type="ARBA" id="ARBA00022454"/>
    </source>
</evidence>
<evidence type="ECO:0000256" key="15">
    <source>
        <dbReference type="ARBA" id="ARBA00048432"/>
    </source>
</evidence>
<dbReference type="EMBL" id="KQ257452">
    <property type="protein sequence ID" value="KND02643.1"/>
    <property type="molecule type" value="Genomic_DNA"/>
</dbReference>
<dbReference type="InterPro" id="IPR038718">
    <property type="entry name" value="SNF2-like_sf"/>
</dbReference>
<dbReference type="GO" id="GO:0005694">
    <property type="term" value="C:chromosome"/>
    <property type="evidence" value="ECO:0007669"/>
    <property type="project" value="UniProtKB-SubCell"/>
</dbReference>
<feature type="region of interest" description="Disordered" evidence="16">
    <location>
        <begin position="304"/>
        <end position="384"/>
    </location>
</feature>
<evidence type="ECO:0000259" key="19">
    <source>
        <dbReference type="PROSITE" id="PS51194"/>
    </source>
</evidence>
<dbReference type="EC" id="3.6.4.12" evidence="4"/>
<dbReference type="OMA" id="MMLDVVE"/>
<dbReference type="Proteomes" id="UP000053201">
    <property type="component" value="Unassembled WGS sequence"/>
</dbReference>
<feature type="region of interest" description="Disordered" evidence="16">
    <location>
        <begin position="1"/>
        <end position="139"/>
    </location>
</feature>
<dbReference type="GO" id="GO:0005634">
    <property type="term" value="C:nucleus"/>
    <property type="evidence" value="ECO:0007669"/>
    <property type="project" value="UniProtKB-SubCell"/>
</dbReference>
<sequence>MKRTDSSDTDVDSSSSLPKRRRLLRKNGNGGEKRRDDQEDWFEKTDTFSSPSKPQTVDRTPKNQRSSEILSDTVIPETPVPARPGSIPKDTRSAVDLSSDVDMPVTDWVSPVKRYQNPPARSPTPVLDKPDAEFKAKPRYGARKVKPVEAISDATNTMDQSFGNIVKSFKYEPSISNGGHRPPSIATRAVPSQSTPLLKEAKSDHTSKLSRTHGTDELPSMGDALKSHQIRNNWHPWVAEARNLSVENDSPLTRRPAEPVPNTGTSQDAKLAKLIDTFPDSDPAALQRVLERASNDVEVAAELLMKGRDSSPASLSNDGTEGPRRRRLVKRKDVKELTPQSSDVEVVAIKRPPPPKQKPVRIRDEDTESDEATDVDEGPNGGYAKSIDLDAQTVAFFNTASLQQLMEAIMCTTEQGDFVIGLRPFVDMAHLRDSLAGHKNHRLLAKLPDKYQDVLEGYGQVDMLIERCEKFGEEVMSVLKRWTKEESQGGEEIGEKIEEDGDAPEICLTHVDESVQGDEDDMEVDGRTLFKCLRVQPALVNPELTLKSYQLVGISWLYMLHSKGLGGIFADEMGLGKTAQVISFLGYLKSHGKSGPHLVVVPSSTLENWLREFAKWVPSLRVRSYYGSQKDRYEMQESIYNEIDDIDVLVTTYNLATGQRDDRGFLRKLRCKSLILDEGHMVKNMESARYKHLMSYKTPFRLLLTGTPLQNNLMELLALLTFIMPDLFANFEAFNKIFNVKQSAAQGESGFLSRQRIERAKKIMAPFVLRRKKAQVLKELPSKHVRIETCTATEGQRELYQSIIAESRKSLLENGETAQTSSTNGVKKGKQAPRTPNARPPTGEKKQLSNVLMQLRKAADHPLLFRRHYTDTKLWTMSREIMKEVEYMDADRNYIYEDMQIMSDFELHQLCMKNKSIYKHRLQSKHWMDAGKVKRLEVMLLEMREKGDRILVFSQFVMMLDILEAVLDSMGIRFLRMDGRTTVTERQSMIDEFNDNDEVTVFLLSTKAGGFGINLTSANVVFLYDLDFNPHNDAQAEDRAHRVGQTRDVTVIKMVLDGSVEQHILRLAEAKLKLDAKVQQREEEDTAEMDEESSNGKKKPAKRKKKTGKGDDEDADERESEDSEPPIDNGFLNILRSELVGKCNST</sequence>
<dbReference type="GO" id="GO:0016787">
    <property type="term" value="F:hydrolase activity"/>
    <property type="evidence" value="ECO:0007669"/>
    <property type="project" value="UniProtKB-KW"/>
</dbReference>
<dbReference type="InterPro" id="IPR001650">
    <property type="entry name" value="Helicase_C-like"/>
</dbReference>
<evidence type="ECO:0000256" key="11">
    <source>
        <dbReference type="ARBA" id="ARBA00022853"/>
    </source>
</evidence>
<dbReference type="SMART" id="SM00487">
    <property type="entry name" value="DEXDc"/>
    <property type="match status" value="1"/>
</dbReference>
<dbReference type="GO" id="GO:0003678">
    <property type="term" value="F:DNA helicase activity"/>
    <property type="evidence" value="ECO:0007669"/>
    <property type="project" value="UniProtKB-EC"/>
</dbReference>
<dbReference type="STRING" id="645134.A0A0L0HNJ1"/>
<evidence type="ECO:0000256" key="16">
    <source>
        <dbReference type="SAM" id="MobiDB-lite"/>
    </source>
</evidence>
<name>A0A0L0HNJ1_SPIPD</name>
<dbReference type="Gene3D" id="3.40.50.300">
    <property type="entry name" value="P-loop containing nucleotide triphosphate hydrolases"/>
    <property type="match status" value="1"/>
</dbReference>
<feature type="domain" description="Helicase C-terminal" evidence="19">
    <location>
        <begin position="935"/>
        <end position="1084"/>
    </location>
</feature>
<feature type="compositionally biased region" description="Acidic residues" evidence="16">
    <location>
        <begin position="365"/>
        <end position="377"/>
    </location>
</feature>
<evidence type="ECO:0000256" key="8">
    <source>
        <dbReference type="ARBA" id="ARBA00022801"/>
    </source>
</evidence>
<keyword evidence="9" id="KW-0347">Helicase</keyword>
<feature type="region of interest" description="Disordered" evidence="16">
    <location>
        <begin position="1081"/>
        <end position="1135"/>
    </location>
</feature>
<feature type="domain" description="Helicase ATP-binding" evidence="18">
    <location>
        <begin position="558"/>
        <end position="726"/>
    </location>
</feature>
<keyword evidence="7" id="KW-0227">DNA damage</keyword>
<keyword evidence="8" id="KW-0378">Hydrolase</keyword>
<keyword evidence="21" id="KW-1185">Reference proteome</keyword>
<dbReference type="PROSITE" id="PS51192">
    <property type="entry name" value="HELICASE_ATP_BIND_1"/>
    <property type="match status" value="1"/>
</dbReference>
<dbReference type="AlphaFoldDB" id="A0A0L0HNJ1"/>
<proteinExistence type="inferred from homology"/>
<evidence type="ECO:0000256" key="2">
    <source>
        <dbReference type="ARBA" id="ARBA00004286"/>
    </source>
</evidence>
<dbReference type="RefSeq" id="XP_016610682.1">
    <property type="nucleotide sequence ID" value="XM_016750046.1"/>
</dbReference>
<reference evidence="20 21" key="1">
    <citation type="submission" date="2009-08" db="EMBL/GenBank/DDBJ databases">
        <title>The Genome Sequence of Spizellomyces punctatus strain DAOM BR117.</title>
        <authorList>
            <consortium name="The Broad Institute Genome Sequencing Platform"/>
            <person name="Russ C."/>
            <person name="Cuomo C."/>
            <person name="Shea T."/>
            <person name="Young S.K."/>
            <person name="Zeng Q."/>
            <person name="Koehrsen M."/>
            <person name="Haas B."/>
            <person name="Borodovsky M."/>
            <person name="Guigo R."/>
            <person name="Alvarado L."/>
            <person name="Berlin A."/>
            <person name="Bochicchio J."/>
            <person name="Borenstein D."/>
            <person name="Chapman S."/>
            <person name="Chen Z."/>
            <person name="Engels R."/>
            <person name="Freedman E."/>
            <person name="Gellesch M."/>
            <person name="Goldberg J."/>
            <person name="Griggs A."/>
            <person name="Gujja S."/>
            <person name="Heiman D."/>
            <person name="Hepburn T."/>
            <person name="Howarth C."/>
            <person name="Jen D."/>
            <person name="Larson L."/>
            <person name="Lewis B."/>
            <person name="Mehta T."/>
            <person name="Park D."/>
            <person name="Pearson M."/>
            <person name="Roberts A."/>
            <person name="Saif S."/>
            <person name="Shenoy N."/>
            <person name="Sisk P."/>
            <person name="Stolte C."/>
            <person name="Sykes S."/>
            <person name="Thomson T."/>
            <person name="Walk T."/>
            <person name="White J."/>
            <person name="Yandava C."/>
            <person name="Burger G."/>
            <person name="Gray M.W."/>
            <person name="Holland P.W.H."/>
            <person name="King N."/>
            <person name="Lang F.B.F."/>
            <person name="Roger A.J."/>
            <person name="Ruiz-Trillo I."/>
            <person name="Lander E."/>
            <person name="Nusbaum C."/>
        </authorList>
    </citation>
    <scope>NUCLEOTIDE SEQUENCE [LARGE SCALE GENOMIC DNA]</scope>
    <source>
        <strain evidence="20 21">DAOM BR117</strain>
    </source>
</reference>
<dbReference type="InterPro" id="IPR014001">
    <property type="entry name" value="Helicase_ATP-bd"/>
</dbReference>
<evidence type="ECO:0000256" key="13">
    <source>
        <dbReference type="ARBA" id="ARBA00023204"/>
    </source>
</evidence>
<accession>A0A0L0HNJ1</accession>
<dbReference type="Pfam" id="PF00176">
    <property type="entry name" value="SNF2-rel_dom"/>
    <property type="match status" value="1"/>
</dbReference>
<dbReference type="GO" id="GO:0005524">
    <property type="term" value="F:ATP binding"/>
    <property type="evidence" value="ECO:0007669"/>
    <property type="project" value="UniProtKB-KW"/>
</dbReference>
<dbReference type="GO" id="GO:0043130">
    <property type="term" value="F:ubiquitin binding"/>
    <property type="evidence" value="ECO:0007669"/>
    <property type="project" value="InterPro"/>
</dbReference>
<evidence type="ECO:0000256" key="12">
    <source>
        <dbReference type="ARBA" id="ARBA00023125"/>
    </source>
</evidence>
<gene>
    <name evidence="20" type="ORF">SPPG_01730</name>
</gene>
<evidence type="ECO:0000256" key="10">
    <source>
        <dbReference type="ARBA" id="ARBA00022840"/>
    </source>
</evidence>
<dbReference type="InterPro" id="IPR003892">
    <property type="entry name" value="CUE"/>
</dbReference>
<keyword evidence="11" id="KW-0156">Chromatin regulator</keyword>
<keyword evidence="14" id="KW-0539">Nucleus</keyword>
<organism evidence="20 21">
    <name type="scientific">Spizellomyces punctatus (strain DAOM BR117)</name>
    <dbReference type="NCBI Taxonomy" id="645134"/>
    <lineage>
        <taxon>Eukaryota</taxon>
        <taxon>Fungi</taxon>
        <taxon>Fungi incertae sedis</taxon>
        <taxon>Chytridiomycota</taxon>
        <taxon>Chytridiomycota incertae sedis</taxon>
        <taxon>Chytridiomycetes</taxon>
        <taxon>Spizellomycetales</taxon>
        <taxon>Spizellomycetaceae</taxon>
        <taxon>Spizellomyces</taxon>
    </lineage>
</organism>
<feature type="compositionally biased region" description="Basic residues" evidence="16">
    <location>
        <begin position="1096"/>
        <end position="1107"/>
    </location>
</feature>
<comment type="similarity">
    <text evidence="3">Belongs to the SNF2/RAD54 helicase family.</text>
</comment>
<keyword evidence="13" id="KW-0234">DNA repair</keyword>
<dbReference type="PANTHER" id="PTHR10799">
    <property type="entry name" value="SNF2/RAD54 HELICASE FAMILY"/>
    <property type="match status" value="1"/>
</dbReference>
<evidence type="ECO:0000259" key="18">
    <source>
        <dbReference type="PROSITE" id="PS51192"/>
    </source>
</evidence>
<dbReference type="PROSITE" id="PS51140">
    <property type="entry name" value="CUE"/>
    <property type="match status" value="1"/>
</dbReference>
<feature type="compositionally biased region" description="Basic and acidic residues" evidence="16">
    <location>
        <begin position="31"/>
        <end position="46"/>
    </location>
</feature>
<dbReference type="InterPro" id="IPR049730">
    <property type="entry name" value="SNF2/RAD54-like_C"/>
</dbReference>
<keyword evidence="10" id="KW-0067">ATP-binding</keyword>
<dbReference type="SUPFAM" id="SSF52540">
    <property type="entry name" value="P-loop containing nucleoside triphosphate hydrolases"/>
    <property type="match status" value="2"/>
</dbReference>
<dbReference type="FunCoup" id="A0A0L0HNJ1">
    <property type="interactions" value="957"/>
</dbReference>
<feature type="compositionally biased region" description="Acidic residues" evidence="16">
    <location>
        <begin position="1082"/>
        <end position="1093"/>
    </location>
</feature>
<dbReference type="VEuPathDB" id="FungiDB:SPPG_01730"/>
<dbReference type="CDD" id="cd18793">
    <property type="entry name" value="SF2_C_SNF"/>
    <property type="match status" value="1"/>
</dbReference>
<evidence type="ECO:0000313" key="21">
    <source>
        <dbReference type="Proteomes" id="UP000053201"/>
    </source>
</evidence>
<dbReference type="EMBL" id="KQ257452">
    <property type="protein sequence ID" value="KND02642.1"/>
    <property type="molecule type" value="Genomic_DNA"/>
</dbReference>
<feature type="region of interest" description="Disordered" evidence="16">
    <location>
        <begin position="174"/>
        <end position="222"/>
    </location>
</feature>
<feature type="compositionally biased region" description="Acidic residues" evidence="16">
    <location>
        <begin position="1111"/>
        <end position="1125"/>
    </location>
</feature>
<evidence type="ECO:0000256" key="7">
    <source>
        <dbReference type="ARBA" id="ARBA00022763"/>
    </source>
</evidence>
<dbReference type="RefSeq" id="XP_016610681.1">
    <property type="nucleotide sequence ID" value="XM_016750045.1"/>
</dbReference>
<comment type="subcellular location">
    <subcellularLocation>
        <location evidence="2">Chromosome</location>
    </subcellularLocation>
    <subcellularLocation>
        <location evidence="1">Nucleus</location>
    </subcellularLocation>
</comment>
<dbReference type="Pfam" id="PF00271">
    <property type="entry name" value="Helicase_C"/>
    <property type="match status" value="1"/>
</dbReference>
<evidence type="ECO:0000256" key="14">
    <source>
        <dbReference type="ARBA" id="ARBA00023242"/>
    </source>
</evidence>
<evidence type="ECO:0000259" key="17">
    <source>
        <dbReference type="PROSITE" id="PS51140"/>
    </source>
</evidence>
<feature type="domain" description="CUE" evidence="17">
    <location>
        <begin position="266"/>
        <end position="309"/>
    </location>
</feature>
<dbReference type="PROSITE" id="PS51194">
    <property type="entry name" value="HELICASE_CTER"/>
    <property type="match status" value="1"/>
</dbReference>